<evidence type="ECO:0000313" key="1">
    <source>
        <dbReference type="EMBL" id="EAU86717.2"/>
    </source>
</evidence>
<proteinExistence type="predicted"/>
<gene>
    <name evidence="1" type="ORF">CC1G_06478</name>
</gene>
<name>A8NN92_COPC7</name>
<evidence type="ECO:0000313" key="2">
    <source>
        <dbReference type="Proteomes" id="UP000001861"/>
    </source>
</evidence>
<sequence length="76" mass="8291">MGVCGNTNRTTADYSFARTAYNALLLDPSTPKGISRLDLVEQRPKDVTMESHVEGIVNNFLKGVKPKTATEPSIQP</sequence>
<dbReference type="VEuPathDB" id="FungiDB:CC1G_06478"/>
<protein>
    <submittedName>
        <fullName evidence="1">Uncharacterized protein</fullName>
    </submittedName>
</protein>
<dbReference type="KEGG" id="cci:CC1G_06478"/>
<organism evidence="1 2">
    <name type="scientific">Coprinopsis cinerea (strain Okayama-7 / 130 / ATCC MYA-4618 / FGSC 9003)</name>
    <name type="common">Inky cap fungus</name>
    <name type="synonym">Hormographiella aspergillata</name>
    <dbReference type="NCBI Taxonomy" id="240176"/>
    <lineage>
        <taxon>Eukaryota</taxon>
        <taxon>Fungi</taxon>
        <taxon>Dikarya</taxon>
        <taxon>Basidiomycota</taxon>
        <taxon>Agaricomycotina</taxon>
        <taxon>Agaricomycetes</taxon>
        <taxon>Agaricomycetidae</taxon>
        <taxon>Agaricales</taxon>
        <taxon>Agaricineae</taxon>
        <taxon>Psathyrellaceae</taxon>
        <taxon>Coprinopsis</taxon>
    </lineage>
</organism>
<dbReference type="AlphaFoldDB" id="A8NN92"/>
<comment type="caution">
    <text evidence="1">The sequence shown here is derived from an EMBL/GenBank/DDBJ whole genome shotgun (WGS) entry which is preliminary data.</text>
</comment>
<reference evidence="1 2" key="1">
    <citation type="journal article" date="2010" name="Proc. Natl. Acad. Sci. U.S.A.">
        <title>Insights into evolution of multicellular fungi from the assembled chromosomes of the mushroom Coprinopsis cinerea (Coprinus cinereus).</title>
        <authorList>
            <person name="Stajich J.E."/>
            <person name="Wilke S.K."/>
            <person name="Ahren D."/>
            <person name="Au C.H."/>
            <person name="Birren B.W."/>
            <person name="Borodovsky M."/>
            <person name="Burns C."/>
            <person name="Canback B."/>
            <person name="Casselton L.A."/>
            <person name="Cheng C.K."/>
            <person name="Deng J."/>
            <person name="Dietrich F.S."/>
            <person name="Fargo D.C."/>
            <person name="Farman M.L."/>
            <person name="Gathman A.C."/>
            <person name="Goldberg J."/>
            <person name="Guigo R."/>
            <person name="Hoegger P.J."/>
            <person name="Hooker J.B."/>
            <person name="Huggins A."/>
            <person name="James T.Y."/>
            <person name="Kamada T."/>
            <person name="Kilaru S."/>
            <person name="Kodira C."/>
            <person name="Kues U."/>
            <person name="Kupfer D."/>
            <person name="Kwan H.S."/>
            <person name="Lomsadze A."/>
            <person name="Li W."/>
            <person name="Lilly W.W."/>
            <person name="Ma L.J."/>
            <person name="Mackey A.J."/>
            <person name="Manning G."/>
            <person name="Martin F."/>
            <person name="Muraguchi H."/>
            <person name="Natvig D.O."/>
            <person name="Palmerini H."/>
            <person name="Ramesh M.A."/>
            <person name="Rehmeyer C.J."/>
            <person name="Roe B.A."/>
            <person name="Shenoy N."/>
            <person name="Stanke M."/>
            <person name="Ter-Hovhannisyan V."/>
            <person name="Tunlid A."/>
            <person name="Velagapudi R."/>
            <person name="Vision T.J."/>
            <person name="Zeng Q."/>
            <person name="Zolan M.E."/>
            <person name="Pukkila P.J."/>
        </authorList>
    </citation>
    <scope>NUCLEOTIDE SEQUENCE [LARGE SCALE GENOMIC DNA]</scope>
    <source>
        <strain evidence="2">Okayama-7 / 130 / ATCC MYA-4618 / FGSC 9003</strain>
    </source>
</reference>
<keyword evidence="2" id="KW-1185">Reference proteome</keyword>
<dbReference type="RefSeq" id="XP_001835075.2">
    <property type="nucleotide sequence ID" value="XM_001835023.2"/>
</dbReference>
<dbReference type="EMBL" id="AACS02000012">
    <property type="protein sequence ID" value="EAU86717.2"/>
    <property type="molecule type" value="Genomic_DNA"/>
</dbReference>
<accession>A8NN92</accession>
<dbReference type="GeneID" id="6011601"/>
<dbReference type="InParanoid" id="A8NN92"/>
<dbReference type="HOGENOM" id="CLU_2654413_0_0_1"/>
<dbReference type="Proteomes" id="UP000001861">
    <property type="component" value="Unassembled WGS sequence"/>
</dbReference>